<dbReference type="PRINTS" id="PR00996">
    <property type="entry name" value="CHERMTFRASE"/>
</dbReference>
<dbReference type="RefSeq" id="WP_039206025.1">
    <property type="nucleotide sequence ID" value="NZ_JSCE01000037.1"/>
</dbReference>
<dbReference type="PROSITE" id="PS50123">
    <property type="entry name" value="CHER"/>
    <property type="match status" value="1"/>
</dbReference>
<organism evidence="7 8">
    <name type="scientific">Anaerovibrio lipolyticus</name>
    <dbReference type="NCBI Taxonomy" id="82374"/>
    <lineage>
        <taxon>Bacteria</taxon>
        <taxon>Bacillati</taxon>
        <taxon>Bacillota</taxon>
        <taxon>Negativicutes</taxon>
        <taxon>Selenomonadales</taxon>
        <taxon>Selenomonadaceae</taxon>
        <taxon>Anaerovibrio</taxon>
    </lineage>
</organism>
<keyword evidence="4" id="KW-0808">Transferase</keyword>
<protein>
    <recommendedName>
        <fullName evidence="2">protein-glutamate O-methyltransferase</fullName>
        <ecNumber evidence="2">2.1.1.80</ecNumber>
    </recommendedName>
</protein>
<keyword evidence="3" id="KW-0489">Methyltransferase</keyword>
<dbReference type="EMBL" id="JSCE01000037">
    <property type="protein sequence ID" value="KHM52913.1"/>
    <property type="molecule type" value="Genomic_DNA"/>
</dbReference>
<name>A0A0B2K1Y6_9FIRM</name>
<dbReference type="Pfam" id="PF03705">
    <property type="entry name" value="CheR_N"/>
    <property type="match status" value="1"/>
</dbReference>
<dbReference type="Proteomes" id="UP000030993">
    <property type="component" value="Unassembled WGS sequence"/>
</dbReference>
<dbReference type="InterPro" id="IPR000780">
    <property type="entry name" value="CheR_MeTrfase"/>
</dbReference>
<comment type="caution">
    <text evidence="7">The sequence shown here is derived from an EMBL/GenBank/DDBJ whole genome shotgun (WGS) entry which is preliminary data.</text>
</comment>
<dbReference type="InterPro" id="IPR050903">
    <property type="entry name" value="Bact_Chemotaxis_MeTrfase"/>
</dbReference>
<dbReference type="CDD" id="cd02440">
    <property type="entry name" value="AdoMet_MTases"/>
    <property type="match status" value="1"/>
</dbReference>
<feature type="domain" description="CheR-type methyltransferase" evidence="6">
    <location>
        <begin position="1"/>
        <end position="261"/>
    </location>
</feature>
<dbReference type="Gene3D" id="1.10.155.10">
    <property type="entry name" value="Chemotaxis receptor methyltransferase CheR, N-terminal domain"/>
    <property type="match status" value="1"/>
</dbReference>
<dbReference type="PANTHER" id="PTHR24422:SF19">
    <property type="entry name" value="CHEMOTAXIS PROTEIN METHYLTRANSFERASE"/>
    <property type="match status" value="1"/>
</dbReference>
<dbReference type="InterPro" id="IPR022642">
    <property type="entry name" value="CheR_C"/>
</dbReference>
<evidence type="ECO:0000313" key="7">
    <source>
        <dbReference type="EMBL" id="KHM52913.1"/>
    </source>
</evidence>
<evidence type="ECO:0000256" key="1">
    <source>
        <dbReference type="ARBA" id="ARBA00001541"/>
    </source>
</evidence>
<dbReference type="SUPFAM" id="SSF53335">
    <property type="entry name" value="S-adenosyl-L-methionine-dependent methyltransferases"/>
    <property type="match status" value="1"/>
</dbReference>
<evidence type="ECO:0000256" key="2">
    <source>
        <dbReference type="ARBA" id="ARBA00012534"/>
    </source>
</evidence>
<gene>
    <name evidence="7" type="ORF">NZ47_01995</name>
</gene>
<accession>A0A0B2K1Y6</accession>
<evidence type="ECO:0000259" key="6">
    <source>
        <dbReference type="PROSITE" id="PS50123"/>
    </source>
</evidence>
<keyword evidence="5" id="KW-0949">S-adenosyl-L-methionine</keyword>
<dbReference type="InterPro" id="IPR029063">
    <property type="entry name" value="SAM-dependent_MTases_sf"/>
</dbReference>
<dbReference type="Pfam" id="PF01739">
    <property type="entry name" value="CheR"/>
    <property type="match status" value="1"/>
</dbReference>
<dbReference type="Gene3D" id="3.40.50.150">
    <property type="entry name" value="Vaccinia Virus protein VP39"/>
    <property type="match status" value="1"/>
</dbReference>
<evidence type="ECO:0000256" key="3">
    <source>
        <dbReference type="ARBA" id="ARBA00022603"/>
    </source>
</evidence>
<dbReference type="eggNOG" id="COG1352">
    <property type="taxonomic scope" value="Bacteria"/>
</dbReference>
<dbReference type="GO" id="GO:0008983">
    <property type="term" value="F:protein-glutamate O-methyltransferase activity"/>
    <property type="evidence" value="ECO:0007669"/>
    <property type="project" value="UniProtKB-EC"/>
</dbReference>
<dbReference type="AlphaFoldDB" id="A0A0B2K1Y6"/>
<sequence length="261" mass="30384">MTEERDWTEFKGKLKAKTEIDLDLYKAPQMQRRIMNLAKRNGFNTYSGYFDKVVQDHDEFAAFIEYLTINVSEFFRTPDKFAKLETDVIPDLLKRSSKLNIWSAGCSIGAEPYSLAMIMKTLTPTTRHRILATDLDIEILGKAKKGEYTDNELKAMDPERKRKYFTQNGDKYLVSQEIKDCIEFKRHNLLKDNFESGFDLILCRNVVIYFTEEAKDQLYANFFKALKPGGILFVGATEAILNFRKLGYTSFQPFFYQKPLT</sequence>
<dbReference type="InterPro" id="IPR022641">
    <property type="entry name" value="CheR_N"/>
</dbReference>
<dbReference type="EC" id="2.1.1.80" evidence="2"/>
<evidence type="ECO:0000313" key="8">
    <source>
        <dbReference type="Proteomes" id="UP000030993"/>
    </source>
</evidence>
<evidence type="ECO:0000256" key="5">
    <source>
        <dbReference type="ARBA" id="ARBA00022691"/>
    </source>
</evidence>
<evidence type="ECO:0000256" key="4">
    <source>
        <dbReference type="ARBA" id="ARBA00022679"/>
    </source>
</evidence>
<comment type="catalytic activity">
    <reaction evidence="1">
        <text>L-glutamyl-[protein] + S-adenosyl-L-methionine = [protein]-L-glutamate 5-O-methyl ester + S-adenosyl-L-homocysteine</text>
        <dbReference type="Rhea" id="RHEA:24452"/>
        <dbReference type="Rhea" id="RHEA-COMP:10208"/>
        <dbReference type="Rhea" id="RHEA-COMP:10311"/>
        <dbReference type="ChEBI" id="CHEBI:29973"/>
        <dbReference type="ChEBI" id="CHEBI:57856"/>
        <dbReference type="ChEBI" id="CHEBI:59789"/>
        <dbReference type="ChEBI" id="CHEBI:82795"/>
        <dbReference type="EC" id="2.1.1.80"/>
    </reaction>
</comment>
<proteinExistence type="predicted"/>
<reference evidence="7 8" key="1">
    <citation type="journal article" date="2013" name="PLoS ONE">
        <title>Identification and characterization of three novel lipases belonging to families II and V from Anaerovibrio lipolyticus 5ST.</title>
        <authorList>
            <person name="Prive F."/>
            <person name="Kaderbhai N.N."/>
            <person name="Girdwood S."/>
            <person name="Worgan H.J."/>
            <person name="Pinloche E."/>
            <person name="Scollan N.D."/>
            <person name="Huws S.A."/>
            <person name="Newbold C.J."/>
        </authorList>
    </citation>
    <scope>NUCLEOTIDE SEQUENCE [LARGE SCALE GENOMIC DNA]</scope>
    <source>
        <strain evidence="7 8">5S</strain>
    </source>
</reference>
<dbReference type="SMART" id="SM00138">
    <property type="entry name" value="MeTrc"/>
    <property type="match status" value="1"/>
</dbReference>
<keyword evidence="8" id="KW-1185">Reference proteome</keyword>
<dbReference type="STRING" id="82374.NZ47_01995"/>
<dbReference type="InterPro" id="IPR036804">
    <property type="entry name" value="CheR_N_sf"/>
</dbReference>
<dbReference type="SUPFAM" id="SSF47757">
    <property type="entry name" value="Chemotaxis receptor methyltransferase CheR, N-terminal domain"/>
    <property type="match status" value="1"/>
</dbReference>
<dbReference type="PANTHER" id="PTHR24422">
    <property type="entry name" value="CHEMOTAXIS PROTEIN METHYLTRANSFERASE"/>
    <property type="match status" value="1"/>
</dbReference>
<dbReference type="GO" id="GO:0032259">
    <property type="term" value="P:methylation"/>
    <property type="evidence" value="ECO:0007669"/>
    <property type="project" value="UniProtKB-KW"/>
</dbReference>